<protein>
    <submittedName>
        <fullName evidence="3">Uncharacterized protein DUF222</fullName>
    </submittedName>
</protein>
<organism evidence="3 4">
    <name type="scientific">Actinomycetospora succinea</name>
    <dbReference type="NCBI Taxonomy" id="663603"/>
    <lineage>
        <taxon>Bacteria</taxon>
        <taxon>Bacillati</taxon>
        <taxon>Actinomycetota</taxon>
        <taxon>Actinomycetes</taxon>
        <taxon>Pseudonocardiales</taxon>
        <taxon>Pseudonocardiaceae</taxon>
        <taxon>Actinomycetospora</taxon>
    </lineage>
</organism>
<dbReference type="InterPro" id="IPR003870">
    <property type="entry name" value="DUF222"/>
</dbReference>
<feature type="compositionally biased region" description="Low complexity" evidence="1">
    <location>
        <begin position="312"/>
        <end position="323"/>
    </location>
</feature>
<feature type="compositionally biased region" description="Basic and acidic residues" evidence="1">
    <location>
        <begin position="606"/>
        <end position="618"/>
    </location>
</feature>
<sequence length="631" mass="67571">MFDSGWTAVVEEPRPSASPCWSQWTPGPELAVALEACEPVDVAVDEGYDAAERLAGYEALANWAAGRLYRETAEYLQARQAVVRGAGRAELISESVAMEVAALGRVAARTGEIRVFQAEMLLDRLPHTLSALEEGRISLGHARVVLEQVEGCDRETARLVDAELWLRTPRDRTPTQLRDVVRRIITRLAPDMIRRRPEQAMTKRGLRYWSDDHGATGVLQLRLPADQARGVYSVIDAVARRAGDDPGAPRDMVQKRGDTTRDLVLDGAAAHGVPCDPDCCPDDDHDDPVGSAGEANDGAADDGAAGDGATGDGAASDNAANDGRTGDDATSDDATGDGASADGATGDDATGDGASADGATGDDATADDLTGDDPTGDGRTGDGAAGSDQPTGDGSPPDDSDSTDARDPVRGVRRGTRSPVRTEVRVTIGWDVLAGLSDRPGELEGHGPILAAMARRLASNPDAWWRRLFTDPVTGTASHLDARRYRPPAAMQDFVRARDMTCAAPGCRVPASRCDLDHVARYEHHRPGGGTGPTRADKLKPACRRHHRIKTHGQWSAALEPDPDGGAAPVITWTSPSGHRWSVRSPELDPPWWERDTEPDTPDPGWPRDIDSWRRREAQPPPGDPWRRRAV</sequence>
<feature type="compositionally biased region" description="Low complexity" evidence="1">
    <location>
        <begin position="336"/>
        <end position="363"/>
    </location>
</feature>
<feature type="compositionally biased region" description="Low complexity" evidence="1">
    <location>
        <begin position="290"/>
        <end position="303"/>
    </location>
</feature>
<feature type="compositionally biased region" description="Low complexity" evidence="1">
    <location>
        <begin position="385"/>
        <end position="395"/>
    </location>
</feature>
<feature type="compositionally biased region" description="Acidic residues" evidence="1">
    <location>
        <begin position="364"/>
        <end position="375"/>
    </location>
</feature>
<evidence type="ECO:0000256" key="1">
    <source>
        <dbReference type="SAM" id="MobiDB-lite"/>
    </source>
</evidence>
<gene>
    <name evidence="3" type="ORF">EV188_102168</name>
</gene>
<evidence type="ECO:0000313" key="3">
    <source>
        <dbReference type="EMBL" id="TDQ62514.1"/>
    </source>
</evidence>
<proteinExistence type="predicted"/>
<accession>A0A4R6VHI5</accession>
<dbReference type="EMBL" id="SNYO01000002">
    <property type="protein sequence ID" value="TDQ62514.1"/>
    <property type="molecule type" value="Genomic_DNA"/>
</dbReference>
<evidence type="ECO:0000313" key="4">
    <source>
        <dbReference type="Proteomes" id="UP000295705"/>
    </source>
</evidence>
<feature type="region of interest" description="Disordered" evidence="1">
    <location>
        <begin position="547"/>
        <end position="631"/>
    </location>
</feature>
<keyword evidence="4" id="KW-1185">Reference proteome</keyword>
<dbReference type="CDD" id="cd00085">
    <property type="entry name" value="HNHc"/>
    <property type="match status" value="1"/>
</dbReference>
<dbReference type="InterPro" id="IPR003615">
    <property type="entry name" value="HNH_nuc"/>
</dbReference>
<name>A0A4R6VHI5_9PSEU</name>
<feature type="domain" description="DUF222" evidence="2">
    <location>
        <begin position="83"/>
        <end position="242"/>
    </location>
</feature>
<dbReference type="AlphaFoldDB" id="A0A4R6VHI5"/>
<dbReference type="Proteomes" id="UP000295705">
    <property type="component" value="Unassembled WGS sequence"/>
</dbReference>
<evidence type="ECO:0000259" key="2">
    <source>
        <dbReference type="Pfam" id="PF02720"/>
    </source>
</evidence>
<feature type="region of interest" description="Disordered" evidence="1">
    <location>
        <begin position="278"/>
        <end position="419"/>
    </location>
</feature>
<comment type="caution">
    <text evidence="3">The sequence shown here is derived from an EMBL/GenBank/DDBJ whole genome shotgun (WGS) entry which is preliminary data.</text>
</comment>
<dbReference type="Pfam" id="PF02720">
    <property type="entry name" value="DUF222"/>
    <property type="match status" value="1"/>
</dbReference>
<dbReference type="OrthoDB" id="5241234at2"/>
<reference evidence="3 4" key="1">
    <citation type="submission" date="2019-03" db="EMBL/GenBank/DDBJ databases">
        <title>Genomic Encyclopedia of Type Strains, Phase IV (KMG-IV): sequencing the most valuable type-strain genomes for metagenomic binning, comparative biology and taxonomic classification.</title>
        <authorList>
            <person name="Goeker M."/>
        </authorList>
    </citation>
    <scope>NUCLEOTIDE SEQUENCE [LARGE SCALE GENOMIC DNA]</scope>
    <source>
        <strain evidence="3 4">DSM 45775</strain>
    </source>
</reference>
<dbReference type="RefSeq" id="WP_133825587.1">
    <property type="nucleotide sequence ID" value="NZ_BAABHR010000007.1"/>
</dbReference>